<dbReference type="Pfam" id="PF07252">
    <property type="entry name" value="DUF1433"/>
    <property type="match status" value="1"/>
</dbReference>
<sequence length="147" mass="17305">MKTRYKFLIGIGIIIIGVMGLNYYSYKDYMEKQKVRIELFFNYNYNIDSLTFTKTKKNPMGTLVFYGYFNNHKDNNFTASIMPYQKEFEGNIAINGVFDNENAKFDNGKTYSVSEIEKIQRKERRENQLTDSSSWFSDSTGLSKYTE</sequence>
<feature type="transmembrane region" description="Helical" evidence="2">
    <location>
        <begin position="7"/>
        <end position="26"/>
    </location>
</feature>
<name>A0ABN4J8K4_9ENTE</name>
<organism evidence="3 4">
    <name type="scientific">Enterococcus silesiacus</name>
    <dbReference type="NCBI Taxonomy" id="332949"/>
    <lineage>
        <taxon>Bacteria</taxon>
        <taxon>Bacillati</taxon>
        <taxon>Bacillota</taxon>
        <taxon>Bacilli</taxon>
        <taxon>Lactobacillales</taxon>
        <taxon>Enterococcaceae</taxon>
        <taxon>Enterococcus</taxon>
    </lineage>
</organism>
<evidence type="ECO:0008006" key="5">
    <source>
        <dbReference type="Google" id="ProtNLM"/>
    </source>
</evidence>
<gene>
    <name evidence="3" type="ORF">ATZ33_13035</name>
</gene>
<dbReference type="EMBL" id="CP013614">
    <property type="protein sequence ID" value="ALS02276.1"/>
    <property type="molecule type" value="Genomic_DNA"/>
</dbReference>
<accession>A0ABN4J8K4</accession>
<dbReference type="Proteomes" id="UP000065511">
    <property type="component" value="Chromosome"/>
</dbReference>
<evidence type="ECO:0000313" key="4">
    <source>
        <dbReference type="Proteomes" id="UP000065511"/>
    </source>
</evidence>
<dbReference type="Gene3D" id="3.10.450.130">
    <property type="entry name" value="folded 79 residue fragment of lin0334 like domains"/>
    <property type="match status" value="1"/>
</dbReference>
<protein>
    <recommendedName>
        <fullName evidence="5">DUF1433 domain-containing protein</fullName>
    </recommendedName>
</protein>
<keyword evidence="4" id="KW-1185">Reference proteome</keyword>
<keyword evidence="2" id="KW-0812">Transmembrane</keyword>
<feature type="compositionally biased region" description="Polar residues" evidence="1">
    <location>
        <begin position="129"/>
        <end position="147"/>
    </location>
</feature>
<proteinExistence type="predicted"/>
<evidence type="ECO:0000256" key="1">
    <source>
        <dbReference type="SAM" id="MobiDB-lite"/>
    </source>
</evidence>
<keyword evidence="2" id="KW-0472">Membrane</keyword>
<keyword evidence="2" id="KW-1133">Transmembrane helix</keyword>
<evidence type="ECO:0000256" key="2">
    <source>
        <dbReference type="SAM" id="Phobius"/>
    </source>
</evidence>
<reference evidence="3 4" key="1">
    <citation type="submission" date="2015-12" db="EMBL/GenBank/DDBJ databases">
        <authorList>
            <person name="Lauer A."/>
            <person name="Humrighouse B."/>
            <person name="Loparev V."/>
            <person name="Shewmaker P.L."/>
            <person name="Whitney A.M."/>
            <person name="McLaughlin R.W."/>
        </authorList>
    </citation>
    <scope>NUCLEOTIDE SEQUENCE [LARGE SCALE GENOMIC DNA]</scope>
    <source>
        <strain evidence="3 4">LMG 23085</strain>
    </source>
</reference>
<dbReference type="InterPro" id="IPR009881">
    <property type="entry name" value="DUF1433"/>
</dbReference>
<evidence type="ECO:0000313" key="3">
    <source>
        <dbReference type="EMBL" id="ALS02276.1"/>
    </source>
</evidence>
<feature type="region of interest" description="Disordered" evidence="1">
    <location>
        <begin position="122"/>
        <end position="147"/>
    </location>
</feature>